<gene>
    <name evidence="1" type="ORF">LZZ85_05630</name>
</gene>
<evidence type="ECO:0000313" key="1">
    <source>
        <dbReference type="EMBL" id="MCG2613748.1"/>
    </source>
</evidence>
<proteinExistence type="predicted"/>
<organism evidence="1 2">
    <name type="scientific">Terrimonas ginsenosidimutans</name>
    <dbReference type="NCBI Taxonomy" id="2908004"/>
    <lineage>
        <taxon>Bacteria</taxon>
        <taxon>Pseudomonadati</taxon>
        <taxon>Bacteroidota</taxon>
        <taxon>Chitinophagia</taxon>
        <taxon>Chitinophagales</taxon>
        <taxon>Chitinophagaceae</taxon>
        <taxon>Terrimonas</taxon>
    </lineage>
</organism>
<name>A0ABS9KN52_9BACT</name>
<dbReference type="Proteomes" id="UP001165367">
    <property type="component" value="Unassembled WGS sequence"/>
</dbReference>
<evidence type="ECO:0000313" key="2">
    <source>
        <dbReference type="Proteomes" id="UP001165367"/>
    </source>
</evidence>
<reference evidence="1" key="1">
    <citation type="submission" date="2022-01" db="EMBL/GenBank/DDBJ databases">
        <authorList>
            <person name="Jo J.-H."/>
            <person name="Im W.-T."/>
        </authorList>
    </citation>
    <scope>NUCLEOTIDE SEQUENCE</scope>
    <source>
        <strain evidence="1">NA20</strain>
    </source>
</reference>
<keyword evidence="2" id="KW-1185">Reference proteome</keyword>
<sequence length="689" mass="74098">MKKNLFIFLLFTSFEAFTQTPKLLGEAGRRTDITSLTFLENRNALVGYSAALRRLSLDSISSLGVASYGNSVSGNYAVSFNEVMRTMFDFRMLTYPSSFNGGVADFHFNGKARYADSAVIQSRLAGSPGVDFTYIASGDHFILDANDSIGGSTGQQRGYDVFKAIFAKTPTGGNVIVKVFDLLADTLIRSQSINLYSDTIAPAKIEFSGLPDFLRLRFSVVCTSGEAVGIKLAFITAKGLTPLQLGRGGSTLSQNLYANRSILKFLLDEFNIKLIMVSAKEENATLSLPALADTLKQFPLISKLIIGSAPDAGSTANQLANNKLFREMALKNDFAYCDAYTLFGGYSYLSALGLQGDGTHPRAIVNDIVAREVITTMGWSIYGSRLRLNIDNTDEIVSRHVKTSQLYIQTHGSGSFEQRKRLFATSSGGGAPMKINLFNINHLYFDSLNTGVGIGAYGTQGVAVLDNKLMRAGRFVVSDESLVSFFGGVNIGRSMVVNYNSGDYNLNVKGTTDGQLLFAKASTNSVGIGTQFPSEKLHVNGNFISQAPAYTSGGYSRLVRHNSSGRYETLPETIYSGTVTTSNATAVNFSVATGSEEVGTIEVTLSGKEQGAGGGGITGKKIVRYKNVSGSVSLGAVTSILPDEEDMTGTPVWTITSTGTNIQIRVTGVAATNIVWNFQYQINRSVYTP</sequence>
<dbReference type="EMBL" id="JAKLTR010000003">
    <property type="protein sequence ID" value="MCG2613748.1"/>
    <property type="molecule type" value="Genomic_DNA"/>
</dbReference>
<comment type="caution">
    <text evidence="1">The sequence shown here is derived from an EMBL/GenBank/DDBJ whole genome shotgun (WGS) entry which is preliminary data.</text>
</comment>
<dbReference type="SUPFAM" id="SSF52266">
    <property type="entry name" value="SGNH hydrolase"/>
    <property type="match status" value="1"/>
</dbReference>
<accession>A0ABS9KN52</accession>
<dbReference type="RefSeq" id="WP_237869451.1">
    <property type="nucleotide sequence ID" value="NZ_JAKLTR010000003.1"/>
</dbReference>
<protein>
    <recommendedName>
        <fullName evidence="3">SGNH hydrolase-type esterase domain-containing protein</fullName>
    </recommendedName>
</protein>
<evidence type="ECO:0008006" key="3">
    <source>
        <dbReference type="Google" id="ProtNLM"/>
    </source>
</evidence>